<evidence type="ECO:0000313" key="4">
    <source>
        <dbReference type="EMBL" id="GAO13237.1"/>
    </source>
</evidence>
<sequence length="311" mass="34620">MAIAAPTISRFRRLLAVDIRASLRWRNHSAHHAPVAAARPLVYDLHEPAQPKGSATDAPILFLHGLFGSKKNNRAISRALARDLKKHVYALDLRNHGESPHDPRHDYHAMAADVATFIQDHDLRDVTIIGHSMGAKTAMAVALGSPDTVSSIVAVDNAPVDAALDGNFPKYIRGMKKIQNANVTRLAEADAILQEFEPSLAIRQFLLGNLYRPAGASAHKFRIPLDILEKSLANMGDFPYKRPEERRFDKPALFVRGTKSRYVADDVLPAIGQFFPMFRLVDIEAGHWLISEQPEAFRQAVVRFLQESEES</sequence>
<dbReference type="STRING" id="1159556.A0A063C6X0"/>
<evidence type="ECO:0000256" key="2">
    <source>
        <dbReference type="ARBA" id="ARBA00022801"/>
    </source>
</evidence>
<dbReference type="InterPro" id="IPR029058">
    <property type="entry name" value="AB_hydrolase_fold"/>
</dbReference>
<dbReference type="ESTHER" id="9hypo-a0a063c6x0">
    <property type="family name" value="ABHD11-Acetyl_transferase"/>
</dbReference>
<dbReference type="RefSeq" id="XP_042997084.1">
    <property type="nucleotide sequence ID" value="XM_043141150.1"/>
</dbReference>
<keyword evidence="6" id="KW-1185">Reference proteome</keyword>
<dbReference type="InterPro" id="IPR000073">
    <property type="entry name" value="AB_hydrolase_1"/>
</dbReference>
<evidence type="ECO:0000313" key="5">
    <source>
        <dbReference type="EMBL" id="QUC19411.1"/>
    </source>
</evidence>
<feature type="domain" description="AB hydrolase-1" evidence="3">
    <location>
        <begin position="59"/>
        <end position="292"/>
    </location>
</feature>
<comment type="similarity">
    <text evidence="1">Belongs to the AB hydrolase superfamily.</text>
</comment>
<dbReference type="Proteomes" id="UP000054053">
    <property type="component" value="Unassembled WGS sequence"/>
</dbReference>
<reference evidence="4" key="1">
    <citation type="journal article" date="2016" name="Genome Announc.">
        <title>Genome Sequence of Ustilaginoidea virens IPU010, a Rice Pathogenic Fungus Causing False Smut.</title>
        <authorList>
            <person name="Kumagai T."/>
            <person name="Ishii T."/>
            <person name="Terai G."/>
            <person name="Umemura M."/>
            <person name="Machida M."/>
            <person name="Asai K."/>
        </authorList>
    </citation>
    <scope>NUCLEOTIDE SEQUENCE [LARGE SCALE GENOMIC DNA]</scope>
    <source>
        <strain evidence="4">IPU010</strain>
    </source>
</reference>
<evidence type="ECO:0000259" key="3">
    <source>
        <dbReference type="Pfam" id="PF00561"/>
    </source>
</evidence>
<accession>A0A063C6X0</accession>
<name>A0A063C6X0_USTVR</name>
<dbReference type="EMBL" id="CP072755">
    <property type="protein sequence ID" value="QUC19411.1"/>
    <property type="molecule type" value="Genomic_DNA"/>
</dbReference>
<dbReference type="GO" id="GO:0005739">
    <property type="term" value="C:mitochondrion"/>
    <property type="evidence" value="ECO:0007669"/>
    <property type="project" value="TreeGrafter"/>
</dbReference>
<dbReference type="GeneID" id="66064430"/>
<reference evidence="7" key="2">
    <citation type="journal article" date="2016" name="Genome Announc.">
        <title>Genome sequence of Ustilaginoidea virens IPU010, a rice pathogenic fungus causing false smut.</title>
        <authorList>
            <person name="Kumagai T."/>
            <person name="Ishii T."/>
            <person name="Terai G."/>
            <person name="Umemura M."/>
            <person name="Machida M."/>
            <person name="Asai K."/>
        </authorList>
    </citation>
    <scope>NUCLEOTIDE SEQUENCE [LARGE SCALE GENOMIC DNA]</scope>
    <source>
        <strain evidence="7">IPU010</strain>
    </source>
</reference>
<dbReference type="FunFam" id="3.40.50.1820:FF:000039">
    <property type="entry name" value="Esterase ybfF"/>
    <property type="match status" value="1"/>
</dbReference>
<dbReference type="Proteomes" id="UP000027002">
    <property type="component" value="Chromosome 3"/>
</dbReference>
<dbReference type="EMBL" id="BBTG02000010">
    <property type="protein sequence ID" value="GAO13237.1"/>
    <property type="molecule type" value="Genomic_DNA"/>
</dbReference>
<dbReference type="PANTHER" id="PTHR46118">
    <property type="entry name" value="PROTEIN ABHD11"/>
    <property type="match status" value="1"/>
</dbReference>
<dbReference type="OrthoDB" id="8119704at2759"/>
<dbReference type="Gene3D" id="3.40.50.1820">
    <property type="entry name" value="alpha/beta hydrolase"/>
    <property type="match status" value="1"/>
</dbReference>
<evidence type="ECO:0000313" key="6">
    <source>
        <dbReference type="Proteomes" id="UP000027002"/>
    </source>
</evidence>
<dbReference type="HOGENOM" id="CLU_020336_53_0_1"/>
<gene>
    <name evidence="5" type="ORF">UV8b_03652</name>
    <name evidence="4" type="ORF">UVI_02025840</name>
</gene>
<protein>
    <recommendedName>
        <fullName evidence="3">AB hydrolase-1 domain-containing protein</fullName>
    </recommendedName>
</protein>
<keyword evidence="2" id="KW-0378">Hydrolase</keyword>
<evidence type="ECO:0000256" key="1">
    <source>
        <dbReference type="ARBA" id="ARBA00008645"/>
    </source>
</evidence>
<proteinExistence type="inferred from homology"/>
<reference evidence="5" key="3">
    <citation type="submission" date="2020-03" db="EMBL/GenBank/DDBJ databases">
        <title>A mixture of massive structural variations and highly conserved coding sequences in Ustilaginoidea virens genome.</title>
        <authorList>
            <person name="Zhang K."/>
            <person name="Zhao Z."/>
            <person name="Zhang Z."/>
            <person name="Li Y."/>
            <person name="Hsiang T."/>
            <person name="Sun W."/>
        </authorList>
    </citation>
    <scope>NUCLEOTIDE SEQUENCE</scope>
    <source>
        <strain evidence="5">UV-8b</strain>
    </source>
</reference>
<dbReference type="AlphaFoldDB" id="A0A063C6X0"/>
<dbReference type="Pfam" id="PF00561">
    <property type="entry name" value="Abhydrolase_1"/>
    <property type="match status" value="1"/>
</dbReference>
<dbReference type="GO" id="GO:0052689">
    <property type="term" value="F:carboxylic ester hydrolase activity"/>
    <property type="evidence" value="ECO:0007669"/>
    <property type="project" value="TreeGrafter"/>
</dbReference>
<dbReference type="KEGG" id="uvi:66064430"/>
<organism evidence="4 7">
    <name type="scientific">Ustilaginoidea virens</name>
    <name type="common">Rice false smut fungus</name>
    <name type="synonym">Villosiclava virens</name>
    <dbReference type="NCBI Taxonomy" id="1159556"/>
    <lineage>
        <taxon>Eukaryota</taxon>
        <taxon>Fungi</taxon>
        <taxon>Dikarya</taxon>
        <taxon>Ascomycota</taxon>
        <taxon>Pezizomycotina</taxon>
        <taxon>Sordariomycetes</taxon>
        <taxon>Hypocreomycetidae</taxon>
        <taxon>Hypocreales</taxon>
        <taxon>Clavicipitaceae</taxon>
        <taxon>Ustilaginoidea</taxon>
    </lineage>
</organism>
<evidence type="ECO:0000313" key="7">
    <source>
        <dbReference type="Proteomes" id="UP000054053"/>
    </source>
</evidence>
<dbReference type="PANTHER" id="PTHR46118:SF4">
    <property type="entry name" value="PROTEIN ABHD11"/>
    <property type="match status" value="1"/>
</dbReference>
<dbReference type="SUPFAM" id="SSF53474">
    <property type="entry name" value="alpha/beta-Hydrolases"/>
    <property type="match status" value="1"/>
</dbReference>